<name>L8H022_ACACF</name>
<dbReference type="RefSeq" id="XP_004340606.1">
    <property type="nucleotide sequence ID" value="XM_004340558.1"/>
</dbReference>
<dbReference type="AlphaFoldDB" id="L8H022"/>
<dbReference type="SUPFAM" id="SSF64268">
    <property type="entry name" value="PX domain"/>
    <property type="match status" value="1"/>
</dbReference>
<feature type="domain" description="PX" evidence="7">
    <location>
        <begin position="6"/>
        <end position="118"/>
    </location>
</feature>
<feature type="domain" description="SH3" evidence="5">
    <location>
        <begin position="163"/>
        <end position="227"/>
    </location>
</feature>
<proteinExistence type="predicted"/>
<dbReference type="VEuPathDB" id="AmoebaDB:ACA1_155130"/>
<feature type="domain" description="DH" evidence="6">
    <location>
        <begin position="503"/>
        <end position="689"/>
    </location>
</feature>
<dbReference type="OrthoDB" id="270720at2759"/>
<keyword evidence="1 3" id="KW-0728">SH3 domain</keyword>
<dbReference type="Gene3D" id="2.30.29.30">
    <property type="entry name" value="Pleckstrin-homology domain (PH domain)/Phosphotyrosine-binding domain (PTB)"/>
    <property type="match status" value="1"/>
</dbReference>
<evidence type="ECO:0000259" key="6">
    <source>
        <dbReference type="PROSITE" id="PS50010"/>
    </source>
</evidence>
<dbReference type="InterPro" id="IPR001683">
    <property type="entry name" value="PX_dom"/>
</dbReference>
<dbReference type="CDD" id="cd00160">
    <property type="entry name" value="RhoGEF"/>
    <property type="match status" value="1"/>
</dbReference>
<feature type="compositionally biased region" description="Low complexity" evidence="4">
    <location>
        <begin position="140"/>
        <end position="150"/>
    </location>
</feature>
<feature type="compositionally biased region" description="Low complexity" evidence="4">
    <location>
        <begin position="285"/>
        <end position="310"/>
    </location>
</feature>
<evidence type="ECO:0000256" key="1">
    <source>
        <dbReference type="ARBA" id="ARBA00022443"/>
    </source>
</evidence>
<dbReference type="InterPro" id="IPR011993">
    <property type="entry name" value="PH-like_dom_sf"/>
</dbReference>
<dbReference type="InterPro" id="IPR035899">
    <property type="entry name" value="DBL_dom_sf"/>
</dbReference>
<dbReference type="Gene3D" id="2.30.30.40">
    <property type="entry name" value="SH3 Domains"/>
    <property type="match status" value="1"/>
</dbReference>
<dbReference type="SMART" id="SM00312">
    <property type="entry name" value="PX"/>
    <property type="match status" value="1"/>
</dbReference>
<dbReference type="CDD" id="cd06093">
    <property type="entry name" value="PX_domain"/>
    <property type="match status" value="1"/>
</dbReference>
<accession>L8H022</accession>
<dbReference type="STRING" id="1257118.L8H022"/>
<evidence type="ECO:0000256" key="4">
    <source>
        <dbReference type="SAM" id="MobiDB-lite"/>
    </source>
</evidence>
<dbReference type="InterPro" id="IPR000219">
    <property type="entry name" value="DH_dom"/>
</dbReference>
<dbReference type="InterPro" id="IPR001452">
    <property type="entry name" value="SH3_domain"/>
</dbReference>
<keyword evidence="9" id="KW-1185">Reference proteome</keyword>
<dbReference type="InterPro" id="IPR036871">
    <property type="entry name" value="PX_dom_sf"/>
</dbReference>
<dbReference type="SUPFAM" id="SSF82185">
    <property type="entry name" value="Histone H3 K4-specific methyltransferase SET7/9 N-terminal domain"/>
    <property type="match status" value="3"/>
</dbReference>
<dbReference type="PROSITE" id="PS50002">
    <property type="entry name" value="SH3"/>
    <property type="match status" value="1"/>
</dbReference>
<dbReference type="Gene3D" id="3.30.1520.10">
    <property type="entry name" value="Phox-like domain"/>
    <property type="match status" value="1"/>
</dbReference>
<keyword evidence="2" id="KW-0677">Repeat</keyword>
<dbReference type="SMART" id="SM00326">
    <property type="entry name" value="SH3"/>
    <property type="match status" value="1"/>
</dbReference>
<dbReference type="KEGG" id="acan:ACA1_155130"/>
<dbReference type="SUPFAM" id="SSF50729">
    <property type="entry name" value="PH domain-like"/>
    <property type="match status" value="1"/>
</dbReference>
<dbReference type="PROSITE" id="PS50195">
    <property type="entry name" value="PX"/>
    <property type="match status" value="1"/>
</dbReference>
<dbReference type="CDD" id="cd00174">
    <property type="entry name" value="SH3"/>
    <property type="match status" value="1"/>
</dbReference>
<dbReference type="GeneID" id="14919395"/>
<feature type="compositionally biased region" description="Low complexity" evidence="4">
    <location>
        <begin position="349"/>
        <end position="358"/>
    </location>
</feature>
<evidence type="ECO:0000313" key="9">
    <source>
        <dbReference type="Proteomes" id="UP000011083"/>
    </source>
</evidence>
<dbReference type="Pfam" id="PF02493">
    <property type="entry name" value="MORN"/>
    <property type="match status" value="13"/>
</dbReference>
<dbReference type="PANTHER" id="PTHR43215">
    <property type="entry name" value="RADIAL SPOKE HEAD 1 HOMOLOG"/>
    <property type="match status" value="1"/>
</dbReference>
<dbReference type="Gene3D" id="2.20.110.10">
    <property type="entry name" value="Histone H3 K4-specific methyltransferase SET7/9 N-terminal domain"/>
    <property type="match status" value="6"/>
</dbReference>
<reference evidence="8 9" key="1">
    <citation type="journal article" date="2013" name="Genome Biol.">
        <title>Genome of Acanthamoeba castellanii highlights extensive lateral gene transfer and early evolution of tyrosine kinase signaling.</title>
        <authorList>
            <person name="Clarke M."/>
            <person name="Lohan A.J."/>
            <person name="Liu B."/>
            <person name="Lagkouvardos I."/>
            <person name="Roy S."/>
            <person name="Zafar N."/>
            <person name="Bertelli C."/>
            <person name="Schilde C."/>
            <person name="Kianianmomeni A."/>
            <person name="Burglin T.R."/>
            <person name="Frech C."/>
            <person name="Turcotte B."/>
            <person name="Kopec K.O."/>
            <person name="Synnott J.M."/>
            <person name="Choo C."/>
            <person name="Paponov I."/>
            <person name="Finkler A."/>
            <person name="Soon Heng Tan C."/>
            <person name="Hutchins A.P."/>
            <person name="Weinmeier T."/>
            <person name="Rattei T."/>
            <person name="Chu J.S."/>
            <person name="Gimenez G."/>
            <person name="Irimia M."/>
            <person name="Rigden D.J."/>
            <person name="Fitzpatrick D.A."/>
            <person name="Lorenzo-Morales J."/>
            <person name="Bateman A."/>
            <person name="Chiu C.H."/>
            <person name="Tang P."/>
            <person name="Hegemann P."/>
            <person name="Fromm H."/>
            <person name="Raoult D."/>
            <person name="Greub G."/>
            <person name="Miranda-Saavedra D."/>
            <person name="Chen N."/>
            <person name="Nash P."/>
            <person name="Ginger M.L."/>
            <person name="Horn M."/>
            <person name="Schaap P."/>
            <person name="Caler L."/>
            <person name="Loftus B."/>
        </authorList>
    </citation>
    <scope>NUCLEOTIDE SEQUENCE [LARGE SCALE GENOMIC DNA]</scope>
    <source>
        <strain evidence="8 9">Neff</strain>
    </source>
</reference>
<feature type="region of interest" description="Disordered" evidence="4">
    <location>
        <begin position="122"/>
        <end position="162"/>
    </location>
</feature>
<dbReference type="SUPFAM" id="SSF48065">
    <property type="entry name" value="DBL homology domain (DH-domain)"/>
    <property type="match status" value="1"/>
</dbReference>
<dbReference type="InterPro" id="IPR036028">
    <property type="entry name" value="SH3-like_dom_sf"/>
</dbReference>
<evidence type="ECO:0000313" key="8">
    <source>
        <dbReference type="EMBL" id="ELR18567.1"/>
    </source>
</evidence>
<evidence type="ECO:0000256" key="2">
    <source>
        <dbReference type="ARBA" id="ARBA00022737"/>
    </source>
</evidence>
<dbReference type="EMBL" id="KB007951">
    <property type="protein sequence ID" value="ELR18567.1"/>
    <property type="molecule type" value="Genomic_DNA"/>
</dbReference>
<dbReference type="PROSITE" id="PS50010">
    <property type="entry name" value="DH_2"/>
    <property type="match status" value="1"/>
</dbReference>
<protein>
    <submittedName>
        <fullName evidence="8">RhoGEF domain containing protein</fullName>
    </submittedName>
</protein>
<organism evidence="8 9">
    <name type="scientific">Acanthamoeba castellanii (strain ATCC 30010 / Neff)</name>
    <dbReference type="NCBI Taxonomy" id="1257118"/>
    <lineage>
        <taxon>Eukaryota</taxon>
        <taxon>Amoebozoa</taxon>
        <taxon>Discosea</taxon>
        <taxon>Longamoebia</taxon>
        <taxon>Centramoebida</taxon>
        <taxon>Acanthamoebidae</taxon>
        <taxon>Acanthamoeba</taxon>
    </lineage>
</organism>
<dbReference type="Pfam" id="PF00621">
    <property type="entry name" value="RhoGEF"/>
    <property type="match status" value="1"/>
</dbReference>
<evidence type="ECO:0000256" key="3">
    <source>
        <dbReference type="PROSITE-ProRule" id="PRU00192"/>
    </source>
</evidence>
<dbReference type="Gene3D" id="1.20.900.10">
    <property type="entry name" value="Dbl homology (DH) domain"/>
    <property type="match status" value="1"/>
</dbReference>
<dbReference type="Proteomes" id="UP000011083">
    <property type="component" value="Unassembled WGS sequence"/>
</dbReference>
<dbReference type="GO" id="GO:0005085">
    <property type="term" value="F:guanyl-nucleotide exchange factor activity"/>
    <property type="evidence" value="ECO:0007669"/>
    <property type="project" value="InterPro"/>
</dbReference>
<dbReference type="PANTHER" id="PTHR43215:SF14">
    <property type="entry name" value="RADIAL SPOKE HEAD 1 HOMOLOG"/>
    <property type="match status" value="1"/>
</dbReference>
<dbReference type="GO" id="GO:0035091">
    <property type="term" value="F:phosphatidylinositol binding"/>
    <property type="evidence" value="ECO:0007669"/>
    <property type="project" value="InterPro"/>
</dbReference>
<feature type="compositionally biased region" description="Low complexity" evidence="4">
    <location>
        <begin position="485"/>
        <end position="498"/>
    </location>
</feature>
<dbReference type="SMART" id="SM00698">
    <property type="entry name" value="MORN"/>
    <property type="match status" value="13"/>
</dbReference>
<dbReference type="SUPFAM" id="SSF50044">
    <property type="entry name" value="SH3-domain"/>
    <property type="match status" value="1"/>
</dbReference>
<feature type="region of interest" description="Disordered" evidence="4">
    <location>
        <begin position="229"/>
        <end position="503"/>
    </location>
</feature>
<sequence length="1146" mass="125712">MEEEGCVVTIPTYSTKHDEGVKDGYTAYHIVINWKGSEWRTAVRYSTFRQLHDAVKRRFPSIRLPKLPPKKLMGNASEEFLEKRRAELETYLSELLSVPIIRASEEVSRTLELSSTIDVATLSPPATAPAPAPSSDGRVSAPASSSSAEPSSEHSTHTSSYDTSYKRAVALYDFDGDASQNQMSFYVDEVLYVLSQDDPEQTGWWWGEKEDGTQGYLPCDYIRFEAEPEAPPQPASVPQHEDNQEKLSSPSLRSPRGGGNNGLVQPSPRAMTPLPSPSQERLHPAAAVAASHTAKPAGAPIGAVGGPAPVNVQRPRLEVGNKKPPPPVPTRGSSFPSLPAVPGAGGGPSPSTSPAAAAHKFAHSLGNAPPHQPHQSASPAAGNKAPTGPRRMPAPPQYGVSQEQLANRIREVGDGRPSPPRAPLGGPRPYQPGLPPSGAAGGHPMPAMRPAIPQRPRGDASAISPANRSQDGTDAGAGEGHHQRPASPAAATPQATAAEKSHRRTMIATEILTTERTYVEGLKWLIDEYKAAMLKLTTEPNTAITDAVIKKIFSNLEIIKNLNQMFVNDLEKRMEAWDTDKTLVGDLFKGLAPYLKMYKDYSNNFETATETCQQIRENGLVTVVLDTVKPKCQNLTIEALLITPIQRLPRYNLLIQDLLRNTAETHPDYNNLADALKSTKEIADYINESIRQAEQSAKFRNLATQGEQFRRLLEAHRTLVAEGKVTLAERKSKSQWMLCLFNDIIVPAKLQRGEIIPQLTVPLPLTWLHTDVKGVKEPAFEIITPERTFVFVVATPQERLNWADMDNTRRHGTYSYSTGGEFTGQWQLGKRHGSGRLEYFNGNVYDGAWQEDMRHGYGTLTYATGEVYEGTWANDKKDGQGTMKYMNGAGYTGQWKDGLRSGNGTIAFPNGDVFEGKFIGDKAHGKGKLRYHNGNTFEGFFEDDRKHGLGTFKSADGSRSYQGSWVNGRKEGSGLMAYGDGSTYQGNWHDDKRHGQGKMTEKDGSEYVGDWVKDVREGKGTHATSYGHTYEGQWKEDKRNGHGTLVTKEGHRYEGEWVNGRRQGKGTMVYGSGDKYEGVWHQDRPHGNGLWTSADGSKYEGKWTNGARDGKCSDAAFVGTCKENTVIGHGDKVYELAPSMPDLNML</sequence>
<evidence type="ECO:0000259" key="5">
    <source>
        <dbReference type="PROSITE" id="PS50002"/>
    </source>
</evidence>
<dbReference type="Pfam" id="PF00787">
    <property type="entry name" value="PX"/>
    <property type="match status" value="1"/>
</dbReference>
<evidence type="ECO:0000259" key="7">
    <source>
        <dbReference type="PROSITE" id="PS50195"/>
    </source>
</evidence>
<dbReference type="InterPro" id="IPR003409">
    <property type="entry name" value="MORN"/>
</dbReference>
<gene>
    <name evidence="8" type="ORF">ACA1_155130</name>
</gene>
<dbReference type="SMART" id="SM00325">
    <property type="entry name" value="RhoGEF"/>
    <property type="match status" value="1"/>
</dbReference>